<feature type="chain" id="PRO_5047500744" description="S-layer homology domain-containing protein" evidence="1">
    <location>
        <begin position="24"/>
        <end position="151"/>
    </location>
</feature>
<protein>
    <recommendedName>
        <fullName evidence="4">S-layer homology domain-containing protein</fullName>
    </recommendedName>
</protein>
<sequence length="151" mass="16151">MKKVILTASLATLILTTAATAFAATNPSESAAPAQVPAKATLQASAQVQFNDANIIGSIYNQDASGLYTKTPLTLGEFKTTRFAQTLKAYSESVAFGNMTQQQFDEACARLKAEFANWNGLTSTISYVDMDGKTYKVPPFKQWNPGDPAVG</sequence>
<gene>
    <name evidence="2" type="ORF">ACFPOG_16730</name>
</gene>
<evidence type="ECO:0000313" key="3">
    <source>
        <dbReference type="Proteomes" id="UP001596044"/>
    </source>
</evidence>
<comment type="caution">
    <text evidence="2">The sequence shown here is derived from an EMBL/GenBank/DDBJ whole genome shotgun (WGS) entry which is preliminary data.</text>
</comment>
<name>A0ABW0KB57_9BACL</name>
<keyword evidence="3" id="KW-1185">Reference proteome</keyword>
<feature type="signal peptide" evidence="1">
    <location>
        <begin position="1"/>
        <end position="23"/>
    </location>
</feature>
<dbReference type="RefSeq" id="WP_270884887.1">
    <property type="nucleotide sequence ID" value="NZ_JAQFVF010000080.1"/>
</dbReference>
<organism evidence="2 3">
    <name type="scientific">Paenibacillus aestuarii</name>
    <dbReference type="NCBI Taxonomy" id="516965"/>
    <lineage>
        <taxon>Bacteria</taxon>
        <taxon>Bacillati</taxon>
        <taxon>Bacillota</taxon>
        <taxon>Bacilli</taxon>
        <taxon>Bacillales</taxon>
        <taxon>Paenibacillaceae</taxon>
        <taxon>Paenibacillus</taxon>
    </lineage>
</organism>
<evidence type="ECO:0000256" key="1">
    <source>
        <dbReference type="SAM" id="SignalP"/>
    </source>
</evidence>
<evidence type="ECO:0008006" key="4">
    <source>
        <dbReference type="Google" id="ProtNLM"/>
    </source>
</evidence>
<reference evidence="3" key="1">
    <citation type="journal article" date="2019" name="Int. J. Syst. Evol. Microbiol.">
        <title>The Global Catalogue of Microorganisms (GCM) 10K type strain sequencing project: providing services to taxonomists for standard genome sequencing and annotation.</title>
        <authorList>
            <consortium name="The Broad Institute Genomics Platform"/>
            <consortium name="The Broad Institute Genome Sequencing Center for Infectious Disease"/>
            <person name="Wu L."/>
            <person name="Ma J."/>
        </authorList>
    </citation>
    <scope>NUCLEOTIDE SEQUENCE [LARGE SCALE GENOMIC DNA]</scope>
    <source>
        <strain evidence="3">KACC 11904</strain>
    </source>
</reference>
<proteinExistence type="predicted"/>
<dbReference type="Proteomes" id="UP001596044">
    <property type="component" value="Unassembled WGS sequence"/>
</dbReference>
<keyword evidence="1" id="KW-0732">Signal</keyword>
<dbReference type="EMBL" id="JBHSMJ010000022">
    <property type="protein sequence ID" value="MFC5449897.1"/>
    <property type="molecule type" value="Genomic_DNA"/>
</dbReference>
<evidence type="ECO:0000313" key="2">
    <source>
        <dbReference type="EMBL" id="MFC5449897.1"/>
    </source>
</evidence>
<accession>A0ABW0KB57</accession>